<evidence type="ECO:0000313" key="11">
    <source>
        <dbReference type="Proteomes" id="UP001295740"/>
    </source>
</evidence>
<evidence type="ECO:0000256" key="6">
    <source>
        <dbReference type="ARBA" id="ARBA00023163"/>
    </source>
</evidence>
<accession>A0AAI8VQI9</accession>
<name>A0AAI8VQI9_9PEZI</name>
<feature type="compositionally biased region" description="Basic and acidic residues" evidence="8">
    <location>
        <begin position="165"/>
        <end position="176"/>
    </location>
</feature>
<keyword evidence="11" id="KW-1185">Reference proteome</keyword>
<dbReference type="GO" id="GO:0043565">
    <property type="term" value="F:sequence-specific DNA binding"/>
    <property type="evidence" value="ECO:0007669"/>
    <property type="project" value="TreeGrafter"/>
</dbReference>
<evidence type="ECO:0000256" key="5">
    <source>
        <dbReference type="ARBA" id="ARBA00023125"/>
    </source>
</evidence>
<reference evidence="10" key="1">
    <citation type="submission" date="2023-10" db="EMBL/GenBank/DDBJ databases">
        <authorList>
            <person name="Hackl T."/>
        </authorList>
    </citation>
    <scope>NUCLEOTIDE SEQUENCE</scope>
</reference>
<sequence length="917" mass="103640">MIVFLVSHGAPVSEPFNEYCCPLLQGLRHSAVSPLEPALMRKQFSSALRLMYHGADRLTISSQYKDAVETSLLDETRCNLYWLKDSIDWAAMRGTIKTVQRSLSWRTIFSQPVDRNSTPLLYLQQLWAMRYLLLGEGIEDLRGGYIYRWVANTRKSARSKKATRNQKEPSRMLPREPVPVREMESADMATPFGALPYDPTVNTTDEPAAKRLKTLACLRCRRRKQKCDDSRPCANCTRSGEDCHEVAPRSFSHVNGIPPTPQVPLSWIGDIPSLEERVSRLERSLRPDQYSLDNHEVGDGFHAQAPQARELESARSLEELKYAGVSNGASDARALTRSSPAIGLLATFARSEEMQPPTNLGASPMGSRDLTQAKAMTQQGGGDEQSGIPVIDVPTEQILFDTYYTRIHCRYPFLRLDHFRDPAVRPSGIWAGYFTNMIFSIGLLLGKSSELHMSTDNHQAFYRLAVTRYLSHVFAQQDRLLHIQAYLLLAMHALYSPSTERIISIASATMRYCVMSQLHLAGAEPSPMDVNTKVQVQTRRRVFWSAYALDRAVGTMFDLPFSIPDYQITVKLYANIDDGDLDDRCQAAFPEDPQSQPSLTSVSAALHVVYCRQIQSEILNTTLHRDFAIQFDRLSNWRLRILEKLDRWRSLCHRYSDSHSRSYTSSEWLHMIYNYSLAMLYRPTKSSVKGPAGDWTVKCCVQACLIFRRFQKENTISEAWLALLAQFKCGVALLYCFFATPPQLRSVTYHGPDVSEAVRACSIILSLLAERWPQSAPLRDCFDILAKEIPLSELPAEQPGRIRQDSADALISLLTQLETIVVHRDTLRMIKEMATEPYPRPTDARDEQEDQTHDEANADDANHGIENDAASLKTTMTGDIFQPMTPHFFLPELVEPEDGLDYAALGFPGIFDPGVPF</sequence>
<feature type="region of interest" description="Disordered" evidence="8">
    <location>
        <begin position="834"/>
        <end position="864"/>
    </location>
</feature>
<dbReference type="Gene3D" id="4.10.240.10">
    <property type="entry name" value="Zn(2)-C6 fungal-type DNA-binding domain"/>
    <property type="match status" value="1"/>
</dbReference>
<feature type="region of interest" description="Disordered" evidence="8">
    <location>
        <begin position="157"/>
        <end position="176"/>
    </location>
</feature>
<evidence type="ECO:0000256" key="2">
    <source>
        <dbReference type="ARBA" id="ARBA00022723"/>
    </source>
</evidence>
<dbReference type="Proteomes" id="UP001295740">
    <property type="component" value="Unassembled WGS sequence"/>
</dbReference>
<dbReference type="Pfam" id="PF04082">
    <property type="entry name" value="Fungal_trans"/>
    <property type="match status" value="1"/>
</dbReference>
<gene>
    <name evidence="10" type="ORF">KHLLAP_LOCUS9716</name>
</gene>
<dbReference type="InterPro" id="IPR036864">
    <property type="entry name" value="Zn2-C6_fun-type_DNA-bd_sf"/>
</dbReference>
<protein>
    <submittedName>
        <fullName evidence="10">Uu.00g142740.m01.CDS01</fullName>
    </submittedName>
</protein>
<dbReference type="GO" id="GO:0006351">
    <property type="term" value="P:DNA-templated transcription"/>
    <property type="evidence" value="ECO:0007669"/>
    <property type="project" value="InterPro"/>
</dbReference>
<evidence type="ECO:0000259" key="9">
    <source>
        <dbReference type="PROSITE" id="PS50048"/>
    </source>
</evidence>
<dbReference type="SMART" id="SM00906">
    <property type="entry name" value="Fungal_trans"/>
    <property type="match status" value="1"/>
</dbReference>
<dbReference type="AlphaFoldDB" id="A0AAI8VQI9"/>
<organism evidence="10 11">
    <name type="scientific">Anthostomella pinea</name>
    <dbReference type="NCBI Taxonomy" id="933095"/>
    <lineage>
        <taxon>Eukaryota</taxon>
        <taxon>Fungi</taxon>
        <taxon>Dikarya</taxon>
        <taxon>Ascomycota</taxon>
        <taxon>Pezizomycotina</taxon>
        <taxon>Sordariomycetes</taxon>
        <taxon>Xylariomycetidae</taxon>
        <taxon>Xylariales</taxon>
        <taxon>Xylariaceae</taxon>
        <taxon>Anthostomella</taxon>
    </lineage>
</organism>
<evidence type="ECO:0000256" key="1">
    <source>
        <dbReference type="ARBA" id="ARBA00004123"/>
    </source>
</evidence>
<dbReference type="SUPFAM" id="SSF57701">
    <property type="entry name" value="Zn2/Cys6 DNA-binding domain"/>
    <property type="match status" value="1"/>
</dbReference>
<keyword evidence="2" id="KW-0479">Metal-binding</keyword>
<dbReference type="InterPro" id="IPR007219">
    <property type="entry name" value="XnlR_reg_dom"/>
</dbReference>
<keyword evidence="5" id="KW-0238">DNA-binding</keyword>
<dbReference type="InterPro" id="IPR001138">
    <property type="entry name" value="Zn2Cys6_DnaBD"/>
</dbReference>
<evidence type="ECO:0000256" key="3">
    <source>
        <dbReference type="ARBA" id="ARBA00022833"/>
    </source>
</evidence>
<dbReference type="PANTHER" id="PTHR47782">
    <property type="entry name" value="ZN(II)2CYS6 TRANSCRIPTION FACTOR (EUROFUNG)-RELATED"/>
    <property type="match status" value="1"/>
</dbReference>
<dbReference type="InterPro" id="IPR052202">
    <property type="entry name" value="Yeast_MetPath_Reg"/>
</dbReference>
<dbReference type="GO" id="GO:0000981">
    <property type="term" value="F:DNA-binding transcription factor activity, RNA polymerase II-specific"/>
    <property type="evidence" value="ECO:0007669"/>
    <property type="project" value="InterPro"/>
</dbReference>
<evidence type="ECO:0000256" key="7">
    <source>
        <dbReference type="ARBA" id="ARBA00023242"/>
    </source>
</evidence>
<dbReference type="CDD" id="cd12148">
    <property type="entry name" value="fungal_TF_MHR"/>
    <property type="match status" value="1"/>
</dbReference>
<comment type="subcellular location">
    <subcellularLocation>
        <location evidence="1">Nucleus</location>
    </subcellularLocation>
</comment>
<keyword evidence="4" id="KW-0805">Transcription regulation</keyword>
<feature type="domain" description="Zn(2)-C6 fungal-type" evidence="9">
    <location>
        <begin position="216"/>
        <end position="243"/>
    </location>
</feature>
<dbReference type="GO" id="GO:0005634">
    <property type="term" value="C:nucleus"/>
    <property type="evidence" value="ECO:0007669"/>
    <property type="project" value="UniProtKB-SubCell"/>
</dbReference>
<dbReference type="Pfam" id="PF00172">
    <property type="entry name" value="Zn_clus"/>
    <property type="match status" value="1"/>
</dbReference>
<comment type="caution">
    <text evidence="10">The sequence shown here is derived from an EMBL/GenBank/DDBJ whole genome shotgun (WGS) entry which is preliminary data.</text>
</comment>
<keyword evidence="7" id="KW-0539">Nucleus</keyword>
<evidence type="ECO:0000313" key="10">
    <source>
        <dbReference type="EMBL" id="CAJ2509248.1"/>
    </source>
</evidence>
<keyword evidence="3" id="KW-0862">Zinc</keyword>
<feature type="compositionally biased region" description="Basic and acidic residues" evidence="8">
    <location>
        <begin position="842"/>
        <end position="864"/>
    </location>
</feature>
<dbReference type="PROSITE" id="PS50048">
    <property type="entry name" value="ZN2_CY6_FUNGAL_2"/>
    <property type="match status" value="1"/>
</dbReference>
<keyword evidence="6" id="KW-0804">Transcription</keyword>
<dbReference type="PROSITE" id="PS00463">
    <property type="entry name" value="ZN2_CY6_FUNGAL_1"/>
    <property type="match status" value="1"/>
</dbReference>
<dbReference type="PANTHER" id="PTHR47782:SF12">
    <property type="entry name" value="ZN(II)2CYS6 TRANSCRIPTION FACTOR (EUROFUNG)"/>
    <property type="match status" value="1"/>
</dbReference>
<dbReference type="EMBL" id="CAUWAG010000012">
    <property type="protein sequence ID" value="CAJ2509248.1"/>
    <property type="molecule type" value="Genomic_DNA"/>
</dbReference>
<evidence type="ECO:0000256" key="8">
    <source>
        <dbReference type="SAM" id="MobiDB-lite"/>
    </source>
</evidence>
<dbReference type="SMART" id="SM00066">
    <property type="entry name" value="GAL4"/>
    <property type="match status" value="1"/>
</dbReference>
<dbReference type="GO" id="GO:0008270">
    <property type="term" value="F:zinc ion binding"/>
    <property type="evidence" value="ECO:0007669"/>
    <property type="project" value="InterPro"/>
</dbReference>
<dbReference type="CDD" id="cd00067">
    <property type="entry name" value="GAL4"/>
    <property type="match status" value="1"/>
</dbReference>
<dbReference type="GO" id="GO:0045944">
    <property type="term" value="P:positive regulation of transcription by RNA polymerase II"/>
    <property type="evidence" value="ECO:0007669"/>
    <property type="project" value="TreeGrafter"/>
</dbReference>
<evidence type="ECO:0000256" key="4">
    <source>
        <dbReference type="ARBA" id="ARBA00023015"/>
    </source>
</evidence>
<proteinExistence type="predicted"/>